<name>A0A3P8IKC4_9TREM</name>
<dbReference type="EMBL" id="UZAL01031333">
    <property type="protein sequence ID" value="VDP57699.1"/>
    <property type="molecule type" value="Genomic_DNA"/>
</dbReference>
<dbReference type="Proteomes" id="UP000269396">
    <property type="component" value="Unassembled WGS sequence"/>
</dbReference>
<reference evidence="1 2" key="1">
    <citation type="submission" date="2018-11" db="EMBL/GenBank/DDBJ databases">
        <authorList>
            <consortium name="Pathogen Informatics"/>
        </authorList>
    </citation>
    <scope>NUCLEOTIDE SEQUENCE [LARGE SCALE GENOMIC DNA]</scope>
    <source>
        <strain>Denwood</strain>
        <strain evidence="2">Zambia</strain>
    </source>
</reference>
<proteinExistence type="predicted"/>
<keyword evidence="2" id="KW-1185">Reference proteome</keyword>
<sequence>MRLVSWMYLHLRVDIHSGTQTQYRSLQTPSRYPLSTVCTYANKRLINFSPKHQWEDSSKTIPSELKIL</sequence>
<accession>A0A3P8IKC4</accession>
<gene>
    <name evidence="1" type="ORF">SMTD_LOCUS11298</name>
</gene>
<organism evidence="1 2">
    <name type="scientific">Schistosoma mattheei</name>
    <dbReference type="NCBI Taxonomy" id="31246"/>
    <lineage>
        <taxon>Eukaryota</taxon>
        <taxon>Metazoa</taxon>
        <taxon>Spiralia</taxon>
        <taxon>Lophotrochozoa</taxon>
        <taxon>Platyhelminthes</taxon>
        <taxon>Trematoda</taxon>
        <taxon>Digenea</taxon>
        <taxon>Strigeidida</taxon>
        <taxon>Schistosomatoidea</taxon>
        <taxon>Schistosomatidae</taxon>
        <taxon>Schistosoma</taxon>
    </lineage>
</organism>
<protein>
    <submittedName>
        <fullName evidence="1">Uncharacterized protein</fullName>
    </submittedName>
</protein>
<evidence type="ECO:0000313" key="2">
    <source>
        <dbReference type="Proteomes" id="UP000269396"/>
    </source>
</evidence>
<dbReference type="AlphaFoldDB" id="A0A3P8IKC4"/>
<evidence type="ECO:0000313" key="1">
    <source>
        <dbReference type="EMBL" id="VDP57699.1"/>
    </source>
</evidence>